<keyword evidence="3" id="KW-1003">Cell membrane</keyword>
<evidence type="ECO:0000313" key="15">
    <source>
        <dbReference type="Proteomes" id="UP000386847"/>
    </source>
</evidence>
<evidence type="ECO:0000259" key="13">
    <source>
        <dbReference type="SMART" id="SM00831"/>
    </source>
</evidence>
<dbReference type="InterPro" id="IPR001757">
    <property type="entry name" value="P_typ_ATPase"/>
</dbReference>
<dbReference type="GO" id="GO:0016887">
    <property type="term" value="F:ATP hydrolysis activity"/>
    <property type="evidence" value="ECO:0007669"/>
    <property type="project" value="InterPro"/>
</dbReference>
<dbReference type="SFLD" id="SFLDG00002">
    <property type="entry name" value="C1.7:_P-type_atpase_like"/>
    <property type="match status" value="1"/>
</dbReference>
<dbReference type="InterPro" id="IPR044492">
    <property type="entry name" value="P_typ_ATPase_HD_dom"/>
</dbReference>
<dbReference type="InterPro" id="IPR018303">
    <property type="entry name" value="ATPase_P-typ_P_site"/>
</dbReference>
<dbReference type="InterPro" id="IPR008250">
    <property type="entry name" value="ATPase_P-typ_transduc_dom_A_sf"/>
</dbReference>
<dbReference type="NCBIfam" id="TIGR01494">
    <property type="entry name" value="ATPase_P-type"/>
    <property type="match status" value="2"/>
</dbReference>
<dbReference type="InterPro" id="IPR006068">
    <property type="entry name" value="ATPase_P-typ_cation-transptr_C"/>
</dbReference>
<dbReference type="PRINTS" id="PR00119">
    <property type="entry name" value="CATATPASE"/>
</dbReference>
<dbReference type="AlphaFoldDB" id="A0A5Q2FCR1"/>
<keyword evidence="8 12" id="KW-1133">Transmembrane helix</keyword>
<dbReference type="InterPro" id="IPR004014">
    <property type="entry name" value="ATPase_P-typ_cation-transptr_N"/>
</dbReference>
<evidence type="ECO:0000256" key="1">
    <source>
        <dbReference type="ARBA" id="ARBA00004651"/>
    </source>
</evidence>
<dbReference type="PRINTS" id="PR00120">
    <property type="entry name" value="HATPASE"/>
</dbReference>
<dbReference type="SUPFAM" id="SSF56784">
    <property type="entry name" value="HAD-like"/>
    <property type="match status" value="1"/>
</dbReference>
<feature type="domain" description="Cation-transporting P-type ATPase N-terminal" evidence="13">
    <location>
        <begin position="13"/>
        <end position="86"/>
    </location>
</feature>
<dbReference type="GO" id="GO:0005524">
    <property type="term" value="F:ATP binding"/>
    <property type="evidence" value="ECO:0007669"/>
    <property type="project" value="UniProtKB-KW"/>
</dbReference>
<dbReference type="Gene3D" id="3.40.50.1000">
    <property type="entry name" value="HAD superfamily/HAD-like"/>
    <property type="match status" value="1"/>
</dbReference>
<accession>A0A5Q2FCR1</accession>
<organism evidence="14 15">
    <name type="scientific">Raineyella fluvialis</name>
    <dbReference type="NCBI Taxonomy" id="2662261"/>
    <lineage>
        <taxon>Bacteria</taxon>
        <taxon>Bacillati</taxon>
        <taxon>Actinomycetota</taxon>
        <taxon>Actinomycetes</taxon>
        <taxon>Propionibacteriales</taxon>
        <taxon>Propionibacteriaceae</taxon>
        <taxon>Raineyella</taxon>
    </lineage>
</organism>
<feature type="transmembrane region" description="Helical" evidence="12">
    <location>
        <begin position="89"/>
        <end position="106"/>
    </location>
</feature>
<gene>
    <name evidence="14" type="ORF">Rai3103_14930</name>
</gene>
<evidence type="ECO:0000256" key="3">
    <source>
        <dbReference type="ARBA" id="ARBA00022475"/>
    </source>
</evidence>
<dbReference type="FunFam" id="3.40.50.1000:FF:000083">
    <property type="entry name" value="Sodium/potassium-transporting ATPase subunit alpha"/>
    <property type="match status" value="1"/>
</dbReference>
<name>A0A5Q2FCR1_9ACTN</name>
<feature type="region of interest" description="Disordered" evidence="11">
    <location>
        <begin position="369"/>
        <end position="388"/>
    </location>
</feature>
<dbReference type="SFLD" id="SFLDF00027">
    <property type="entry name" value="p-type_atpase"/>
    <property type="match status" value="1"/>
</dbReference>
<evidence type="ECO:0000256" key="4">
    <source>
        <dbReference type="ARBA" id="ARBA00022692"/>
    </source>
</evidence>
<keyword evidence="9 12" id="KW-0472">Membrane</keyword>
<evidence type="ECO:0000256" key="8">
    <source>
        <dbReference type="ARBA" id="ARBA00022989"/>
    </source>
</evidence>
<dbReference type="SUPFAM" id="SSF81665">
    <property type="entry name" value="Calcium ATPase, transmembrane domain M"/>
    <property type="match status" value="1"/>
</dbReference>
<dbReference type="GO" id="GO:0005886">
    <property type="term" value="C:plasma membrane"/>
    <property type="evidence" value="ECO:0007669"/>
    <property type="project" value="UniProtKB-SubCell"/>
</dbReference>
<dbReference type="InterPro" id="IPR059000">
    <property type="entry name" value="ATPase_P-type_domA"/>
</dbReference>
<feature type="transmembrane region" description="Helical" evidence="12">
    <location>
        <begin position="280"/>
        <end position="308"/>
    </location>
</feature>
<dbReference type="PANTHER" id="PTHR43294">
    <property type="entry name" value="SODIUM/POTASSIUM-TRANSPORTING ATPASE SUBUNIT ALPHA"/>
    <property type="match status" value="1"/>
</dbReference>
<feature type="transmembrane region" description="Helical" evidence="12">
    <location>
        <begin position="827"/>
        <end position="848"/>
    </location>
</feature>
<dbReference type="PANTHER" id="PTHR43294:SF21">
    <property type="entry name" value="CATION TRANSPORTING ATPASE"/>
    <property type="match status" value="1"/>
</dbReference>
<dbReference type="Proteomes" id="UP000386847">
    <property type="component" value="Chromosome"/>
</dbReference>
<dbReference type="InterPro" id="IPR050510">
    <property type="entry name" value="Cation_transp_ATPase_P-type"/>
</dbReference>
<dbReference type="Gene3D" id="1.20.1110.10">
    <property type="entry name" value="Calcium-transporting ATPase, transmembrane domain"/>
    <property type="match status" value="1"/>
</dbReference>
<dbReference type="InterPro" id="IPR023299">
    <property type="entry name" value="ATPase_P-typ_cyto_dom_N"/>
</dbReference>
<evidence type="ECO:0000313" key="14">
    <source>
        <dbReference type="EMBL" id="QGF24712.1"/>
    </source>
</evidence>
<feature type="transmembrane region" description="Helical" evidence="12">
    <location>
        <begin position="868"/>
        <end position="887"/>
    </location>
</feature>
<dbReference type="KEGG" id="rain:Rai3103_14930"/>
<dbReference type="FunFam" id="3.40.50.1000:FF:000001">
    <property type="entry name" value="Phospholipid-transporting ATPase IC"/>
    <property type="match status" value="1"/>
</dbReference>
<dbReference type="InterPro" id="IPR036412">
    <property type="entry name" value="HAD-like_sf"/>
</dbReference>
<dbReference type="Pfam" id="PF08282">
    <property type="entry name" value="Hydrolase_3"/>
    <property type="match status" value="1"/>
</dbReference>
<feature type="transmembrane region" description="Helical" evidence="12">
    <location>
        <begin position="254"/>
        <end position="274"/>
    </location>
</feature>
<feature type="transmembrane region" description="Helical" evidence="12">
    <location>
        <begin position="58"/>
        <end position="83"/>
    </location>
</feature>
<comment type="similarity">
    <text evidence="2">Belongs to the cation transport ATPase (P-type) (TC 3.A.3) family. Type IIA subfamily.</text>
</comment>
<dbReference type="InterPro" id="IPR023298">
    <property type="entry name" value="ATPase_P-typ_TM_dom_sf"/>
</dbReference>
<dbReference type="Gene3D" id="3.40.1110.10">
    <property type="entry name" value="Calcium-transporting ATPase, cytoplasmic domain N"/>
    <property type="match status" value="1"/>
</dbReference>
<dbReference type="InterPro" id="IPR023214">
    <property type="entry name" value="HAD_sf"/>
</dbReference>
<proteinExistence type="inferred from homology"/>
<feature type="transmembrane region" description="Helical" evidence="12">
    <location>
        <begin position="787"/>
        <end position="807"/>
    </location>
</feature>
<evidence type="ECO:0000256" key="9">
    <source>
        <dbReference type="ARBA" id="ARBA00023136"/>
    </source>
</evidence>
<dbReference type="EMBL" id="CP045725">
    <property type="protein sequence ID" value="QGF24712.1"/>
    <property type="molecule type" value="Genomic_DNA"/>
</dbReference>
<comment type="catalytic activity">
    <reaction evidence="10">
        <text>ATP + H2O = ADP + phosphate + H(+)</text>
        <dbReference type="Rhea" id="RHEA:13065"/>
        <dbReference type="ChEBI" id="CHEBI:15377"/>
        <dbReference type="ChEBI" id="CHEBI:15378"/>
        <dbReference type="ChEBI" id="CHEBI:30616"/>
        <dbReference type="ChEBI" id="CHEBI:43474"/>
        <dbReference type="ChEBI" id="CHEBI:456216"/>
    </reaction>
</comment>
<evidence type="ECO:0000256" key="11">
    <source>
        <dbReference type="SAM" id="MobiDB-lite"/>
    </source>
</evidence>
<dbReference type="PROSITE" id="PS00154">
    <property type="entry name" value="ATPASE_E1_E2"/>
    <property type="match status" value="1"/>
</dbReference>
<evidence type="ECO:0000256" key="2">
    <source>
        <dbReference type="ARBA" id="ARBA00005675"/>
    </source>
</evidence>
<comment type="subcellular location">
    <subcellularLocation>
        <location evidence="1">Cell membrane</location>
        <topology evidence="1">Multi-pass membrane protein</topology>
    </subcellularLocation>
</comment>
<keyword evidence="6" id="KW-0067">ATP-binding</keyword>
<evidence type="ECO:0000256" key="5">
    <source>
        <dbReference type="ARBA" id="ARBA00022741"/>
    </source>
</evidence>
<sequence>MDATRSRTATVDGVHRLTADEALHALGSAETGLTAARADELLSTHGPNLLREPARRPLALAFLSEFTSSMALLLWAAGLVALVAGIAELGVAIFAVNVINGVFGFWQEYRAERATEELKKMLSTHACVVRDGEILEVPTQDLVPGDLLVIAEGDRIGADARVIVANDLQIDQSTLSGESRAVHKTSWAEDADLPAPQLHNMVFAGTNVVNGDGRAVVTATGMATEFGRIADLTQAVQDDRSPLQKELGRLTRQLSALSLGLGAVFVGVAVLFVGEPWAKAFIFGLAMVVAFIPEGLLPTVTLSLALAVQRMAKQNALVKKLSSVETLGCTTVICSDKTGTLTQNQMTVTRLWLPGVTYEVEGRGYAPVGEIRRSGDPGSGPRGAAAGDPGVRALLTSAGLCNNSAVYPPQTDQTEWTVHGDPTEACLLVAAAKAGLDLRDLDRDNPRVREVPFDSRRKRMATINRVDGRYVAHVKGAPQSLPARCTSLVRDGMRREMTADDRAEITAANDRLARLGLRVLAVAVRTLDGDQDPAVLSADEVEQDLTFLGLVAMEDPPREGIAEAVATCHRARIRIIMITGDYGLTAESIARSIGIVRGDTLCVISGSRLELMPDDELVEALRGEVIFARVAPEQKYRVVATLQSMGEIVAVTGDGVNDAPALKKADIGIAMGRTGTDVSKEAADVILTDDHFGSIVRAIDEGRGVYDNIRKFLIYVLTSNVAEAVPSAVFLMSRGLVPLPLTVMQILTIDLGTDLLPALGLGTEKPEPGVMERPPRPRSERLMDRRILALAFGWYGLLEAAFSMAAYVLVNVEHGWPAVPLASSGELYARATTMTLGAIIFGQIGAVLGCRTRADSLGRIGFFSNRRIMVGIGVEIILLAALSYVPMLQGVFGTAPLRMRDWAALSVLPVVMVALDEARRWVVRRGIGPHSGGAADHGRGPVAATRSR</sequence>
<dbReference type="SUPFAM" id="SSF81660">
    <property type="entry name" value="Metal cation-transporting ATPase, ATP-binding domain N"/>
    <property type="match status" value="1"/>
</dbReference>
<keyword evidence="4 12" id="KW-0812">Transmembrane</keyword>
<keyword evidence="7" id="KW-1278">Translocase</keyword>
<dbReference type="Pfam" id="PF00690">
    <property type="entry name" value="Cation_ATPase_N"/>
    <property type="match status" value="1"/>
</dbReference>
<dbReference type="SFLD" id="SFLDS00003">
    <property type="entry name" value="Haloacid_Dehalogenase"/>
    <property type="match status" value="1"/>
</dbReference>
<protein>
    <submittedName>
        <fullName evidence="14">HAD-IC family P-type ATPase</fullName>
    </submittedName>
</protein>
<dbReference type="SUPFAM" id="SSF81653">
    <property type="entry name" value="Calcium ATPase, transduction domain A"/>
    <property type="match status" value="1"/>
</dbReference>
<dbReference type="Pfam" id="PF00122">
    <property type="entry name" value="E1-E2_ATPase"/>
    <property type="match status" value="1"/>
</dbReference>
<evidence type="ECO:0000256" key="12">
    <source>
        <dbReference type="SAM" id="Phobius"/>
    </source>
</evidence>
<keyword evidence="15" id="KW-1185">Reference proteome</keyword>
<dbReference type="RefSeq" id="WP_153573241.1">
    <property type="nucleotide sequence ID" value="NZ_CP045725.1"/>
</dbReference>
<dbReference type="SMART" id="SM00831">
    <property type="entry name" value="Cation_ATPase_N"/>
    <property type="match status" value="1"/>
</dbReference>
<dbReference type="Pfam" id="PF00689">
    <property type="entry name" value="Cation_ATPase_C"/>
    <property type="match status" value="1"/>
</dbReference>
<evidence type="ECO:0000256" key="6">
    <source>
        <dbReference type="ARBA" id="ARBA00022840"/>
    </source>
</evidence>
<keyword evidence="5" id="KW-0547">Nucleotide-binding</keyword>
<dbReference type="Pfam" id="PF13246">
    <property type="entry name" value="Cation_ATPase"/>
    <property type="match status" value="1"/>
</dbReference>
<reference evidence="14 15" key="1">
    <citation type="submission" date="2019-10" db="EMBL/GenBank/DDBJ databases">
        <title>Genomic analysis of Raineyella sp. CBA3103.</title>
        <authorList>
            <person name="Roh S.W."/>
        </authorList>
    </citation>
    <scope>NUCLEOTIDE SEQUENCE [LARGE SCALE GENOMIC DNA]</scope>
    <source>
        <strain evidence="14 15">CBA3103</strain>
    </source>
</reference>
<evidence type="ECO:0000256" key="10">
    <source>
        <dbReference type="ARBA" id="ARBA00049360"/>
    </source>
</evidence>
<dbReference type="Gene3D" id="2.70.150.10">
    <property type="entry name" value="Calcium-transporting ATPase, cytoplasmic transduction domain A"/>
    <property type="match status" value="1"/>
</dbReference>
<evidence type="ECO:0000256" key="7">
    <source>
        <dbReference type="ARBA" id="ARBA00022967"/>
    </source>
</evidence>